<accession>A0ABS3I3M4</accession>
<dbReference type="SUPFAM" id="SSF50494">
    <property type="entry name" value="Trypsin-like serine proteases"/>
    <property type="match status" value="1"/>
</dbReference>
<comment type="similarity">
    <text evidence="3">In the C-terminal section; belongs to the bacterial STING family.</text>
</comment>
<dbReference type="Proteomes" id="UP000664617">
    <property type="component" value="Unassembled WGS sequence"/>
</dbReference>
<keyword evidence="1" id="KW-0547">Nucleotide-binding</keyword>
<feature type="compositionally biased region" description="Polar residues" evidence="4">
    <location>
        <begin position="139"/>
        <end position="150"/>
    </location>
</feature>
<evidence type="ECO:0000256" key="1">
    <source>
        <dbReference type="ARBA" id="ARBA00022741"/>
    </source>
</evidence>
<sequence length="567" mass="62068">MGFHGLSVDVREKLEQATCEVLDVDGVLGEPGRSLGTAWLVSHQGHLITAGHVVVDLYEAAVVKAAVDETAEPVAHVRFPARPGEKPAAEPAVFVMPPIRDRSADIDVAVLRLSAGTDRNALPTVMVDDAEGTVRVTGYGSNTPGRQQSGRGVLTGHSVKGARSDQWLFQYETTSLTHTGFSGSAVWSTTHNAVIGFQISYVAGRDRREPASALAMPLIRVVDYWADLRGFTVAAQRRTCVLIEPRERTPGLRDDVVRPVVDALGMDLYTSRDGATNAEDYRRLELADAVVADVTGDDSNVVYELAVAQALGVPDVVVADAALPDPDRGMFQVQLLDLADTETARTQLLGRLEAVRSTFGGIGDGDTRNPLRSFFHTPLTQISAADALSRGYLRNFVRPVSEILRRVRQRPGEAEVVVDGKRLRRSQLAGITLTVVLPDRLSWARDEFITRDIAAQVVDVSINDGLSRPRTMKARRPRRNQPVVLYDVFPTTMNVMSDSIAERVGHLAGSPEDQRTAGEELERKEIDRFHLRLLDLVRNDMDRHAGELMRTVVHVARASAVFPDLYG</sequence>
<reference evidence="6 7" key="1">
    <citation type="submission" date="2021-03" db="EMBL/GenBank/DDBJ databases">
        <authorList>
            <person name="Xin L."/>
        </authorList>
    </citation>
    <scope>NUCLEOTIDE SEQUENCE [LARGE SCALE GENOMIC DNA]</scope>
    <source>
        <strain evidence="6 7">XHU 5031</strain>
    </source>
</reference>
<dbReference type="Pfam" id="PF20300">
    <property type="entry name" value="prok_STING"/>
    <property type="match status" value="1"/>
</dbReference>
<dbReference type="Gene3D" id="3.40.50.450">
    <property type="match status" value="1"/>
</dbReference>
<dbReference type="Gene3D" id="2.40.10.10">
    <property type="entry name" value="Trypsin-like serine proteases"/>
    <property type="match status" value="2"/>
</dbReference>
<proteinExistence type="inferred from homology"/>
<name>A0ABS3I3M4_9MICO</name>
<evidence type="ECO:0000313" key="6">
    <source>
        <dbReference type="EMBL" id="MBO0607609.1"/>
    </source>
</evidence>
<gene>
    <name evidence="6" type="ORF">J0911_01025</name>
</gene>
<evidence type="ECO:0000259" key="5">
    <source>
        <dbReference type="Pfam" id="PF20300"/>
    </source>
</evidence>
<reference evidence="7" key="2">
    <citation type="submission" date="2023-07" db="EMBL/GenBank/DDBJ databases">
        <title>Myceligenerans salitolerans sp. nov., a halotolerant actinomycete isolated from a salt lake in Xinjiang, China.</title>
        <authorList>
            <person name="Guan T."/>
        </authorList>
    </citation>
    <scope>NUCLEOTIDE SEQUENCE [LARGE SCALE GENOMIC DNA]</scope>
    <source>
        <strain evidence="7">XHU 5031</strain>
    </source>
</reference>
<evidence type="ECO:0000256" key="3">
    <source>
        <dbReference type="ARBA" id="ARBA00034315"/>
    </source>
</evidence>
<keyword evidence="2" id="KW-0051">Antiviral defense</keyword>
<feature type="region of interest" description="Disordered" evidence="4">
    <location>
        <begin position="138"/>
        <end position="157"/>
    </location>
</feature>
<evidence type="ECO:0000256" key="4">
    <source>
        <dbReference type="SAM" id="MobiDB-lite"/>
    </source>
</evidence>
<organism evidence="6 7">
    <name type="scientific">Myceligenerans salitolerans</name>
    <dbReference type="NCBI Taxonomy" id="1230528"/>
    <lineage>
        <taxon>Bacteria</taxon>
        <taxon>Bacillati</taxon>
        <taxon>Actinomycetota</taxon>
        <taxon>Actinomycetes</taxon>
        <taxon>Micrococcales</taxon>
        <taxon>Promicromonosporaceae</taxon>
        <taxon>Myceligenerans</taxon>
    </lineage>
</organism>
<evidence type="ECO:0000313" key="7">
    <source>
        <dbReference type="Proteomes" id="UP000664617"/>
    </source>
</evidence>
<dbReference type="InterPro" id="IPR043504">
    <property type="entry name" value="Peptidase_S1_PA_chymotrypsin"/>
</dbReference>
<keyword evidence="7" id="KW-1185">Reference proteome</keyword>
<dbReference type="InterPro" id="IPR046876">
    <property type="entry name" value="Prok_STING"/>
</dbReference>
<protein>
    <submittedName>
        <fullName evidence="6">Trypsin-like peptidase domain-containing protein</fullName>
    </submittedName>
</protein>
<evidence type="ECO:0000256" key="2">
    <source>
        <dbReference type="ARBA" id="ARBA00023118"/>
    </source>
</evidence>
<dbReference type="RefSeq" id="WP_207273534.1">
    <property type="nucleotide sequence ID" value="NZ_JAFMPK010000009.1"/>
</dbReference>
<dbReference type="Pfam" id="PF13365">
    <property type="entry name" value="Trypsin_2"/>
    <property type="match status" value="1"/>
</dbReference>
<dbReference type="EMBL" id="JAFMPK010000009">
    <property type="protein sequence ID" value="MBO0607609.1"/>
    <property type="molecule type" value="Genomic_DNA"/>
</dbReference>
<feature type="domain" description="Prokaryotic STING" evidence="5">
    <location>
        <begin position="385"/>
        <end position="532"/>
    </location>
</feature>
<dbReference type="InterPro" id="IPR009003">
    <property type="entry name" value="Peptidase_S1_PA"/>
</dbReference>
<comment type="caution">
    <text evidence="6">The sequence shown here is derived from an EMBL/GenBank/DDBJ whole genome shotgun (WGS) entry which is preliminary data.</text>
</comment>